<dbReference type="GO" id="GO:0003677">
    <property type="term" value="F:DNA binding"/>
    <property type="evidence" value="ECO:0007669"/>
    <property type="project" value="UniProtKB-KW"/>
</dbReference>
<sequence>MIRINLQHVLWLKNVHDARKYFVSKGINSTTAYRYARMTNKRFTFKELETLCLMFDCTPNDVFEWVPKREHANQGYALEKLIRAQEEESLIHVIAKLPVEELMDVKRYILEKSKSSKEVR</sequence>
<comment type="caution">
    <text evidence="2">The sequence shown here is derived from an EMBL/GenBank/DDBJ whole genome shotgun (WGS) entry which is preliminary data.</text>
</comment>
<dbReference type="Pfam" id="PF13443">
    <property type="entry name" value="HTH_26"/>
    <property type="match status" value="1"/>
</dbReference>
<proteinExistence type="predicted"/>
<accession>A0A4R2E848</accession>
<keyword evidence="3" id="KW-1185">Reference proteome</keyword>
<dbReference type="OrthoDB" id="9805309at2"/>
<gene>
    <name evidence="2" type="ORF">CLV25_1142</name>
</gene>
<dbReference type="RefSeq" id="WP_131840002.1">
    <property type="nucleotide sequence ID" value="NZ_SLWB01000014.1"/>
</dbReference>
<dbReference type="Proteomes" id="UP000294830">
    <property type="component" value="Unassembled WGS sequence"/>
</dbReference>
<reference evidence="2 3" key="1">
    <citation type="submission" date="2019-03" db="EMBL/GenBank/DDBJ databases">
        <title>Genomic Encyclopedia of Archaeal and Bacterial Type Strains, Phase II (KMG-II): from individual species to whole genera.</title>
        <authorList>
            <person name="Goeker M."/>
        </authorList>
    </citation>
    <scope>NUCLEOTIDE SEQUENCE [LARGE SCALE GENOMIC DNA]</scope>
    <source>
        <strain evidence="2 3">RL-C</strain>
    </source>
</reference>
<protein>
    <submittedName>
        <fullName evidence="2">DNA-binding Xre family transcriptional regulator</fullName>
    </submittedName>
</protein>
<evidence type="ECO:0000313" key="3">
    <source>
        <dbReference type="Proteomes" id="UP000294830"/>
    </source>
</evidence>
<evidence type="ECO:0000259" key="1">
    <source>
        <dbReference type="Pfam" id="PF13443"/>
    </source>
</evidence>
<feature type="domain" description="HTH cro/C1-type" evidence="1">
    <location>
        <begin position="26"/>
        <end position="68"/>
    </location>
</feature>
<dbReference type="InterPro" id="IPR001387">
    <property type="entry name" value="Cro/C1-type_HTH"/>
</dbReference>
<dbReference type="AlphaFoldDB" id="A0A4R2E848"/>
<evidence type="ECO:0000313" key="2">
    <source>
        <dbReference type="EMBL" id="TCN63847.1"/>
    </source>
</evidence>
<dbReference type="EMBL" id="SLWB01000014">
    <property type="protein sequence ID" value="TCN63847.1"/>
    <property type="molecule type" value="Genomic_DNA"/>
</dbReference>
<keyword evidence="2" id="KW-0238">DNA-binding</keyword>
<organism evidence="2 3">
    <name type="scientific">Acetobacteroides hydrogenigenes</name>
    <dbReference type="NCBI Taxonomy" id="979970"/>
    <lineage>
        <taxon>Bacteria</taxon>
        <taxon>Pseudomonadati</taxon>
        <taxon>Bacteroidota</taxon>
        <taxon>Bacteroidia</taxon>
        <taxon>Bacteroidales</taxon>
        <taxon>Rikenellaceae</taxon>
        <taxon>Acetobacteroides</taxon>
    </lineage>
</organism>
<name>A0A4R2E848_9BACT</name>